<protein>
    <submittedName>
        <fullName evidence="5">N-acetylneuraminate lyase</fullName>
    </submittedName>
</protein>
<dbReference type="PRINTS" id="PR00146">
    <property type="entry name" value="DHPICSNTHASE"/>
</dbReference>
<dbReference type="AlphaFoldDB" id="A0A5C4T3C8"/>
<evidence type="ECO:0000256" key="2">
    <source>
        <dbReference type="PIRNR" id="PIRNR001365"/>
    </source>
</evidence>
<evidence type="ECO:0000313" key="5">
    <source>
        <dbReference type="EMBL" id="TNJ63250.1"/>
    </source>
</evidence>
<comment type="similarity">
    <text evidence="2">Belongs to the DapA family.</text>
</comment>
<evidence type="ECO:0000256" key="4">
    <source>
        <dbReference type="PIRSR" id="PIRSR001365-2"/>
    </source>
</evidence>
<dbReference type="SMART" id="SM01130">
    <property type="entry name" value="DHDPS"/>
    <property type="match status" value="1"/>
</dbReference>
<dbReference type="SUPFAM" id="SSF51569">
    <property type="entry name" value="Aldolase"/>
    <property type="match status" value="1"/>
</dbReference>
<dbReference type="PANTHER" id="PTHR42849">
    <property type="entry name" value="N-ACETYLNEURAMINATE LYASE"/>
    <property type="match status" value="1"/>
</dbReference>
<dbReference type="RefSeq" id="WP_139605304.1">
    <property type="nucleotide sequence ID" value="NZ_VDCQ01000046.1"/>
</dbReference>
<feature type="active site" description="Proton donor/acceptor" evidence="3">
    <location>
        <position position="140"/>
    </location>
</feature>
<dbReference type="Gene3D" id="3.20.20.70">
    <property type="entry name" value="Aldolase class I"/>
    <property type="match status" value="1"/>
</dbReference>
<dbReference type="OrthoDB" id="9782828at2"/>
<accession>A0A5C4T3C8</accession>
<name>A0A5C4T3C8_9BACL</name>
<dbReference type="PIRSF" id="PIRSF001365">
    <property type="entry name" value="DHDPS"/>
    <property type="match status" value="1"/>
</dbReference>
<dbReference type="GO" id="GO:0019262">
    <property type="term" value="P:N-acetylneuraminate catabolic process"/>
    <property type="evidence" value="ECO:0007669"/>
    <property type="project" value="TreeGrafter"/>
</dbReference>
<dbReference type="GO" id="GO:0005829">
    <property type="term" value="C:cytosol"/>
    <property type="evidence" value="ECO:0007669"/>
    <property type="project" value="TreeGrafter"/>
</dbReference>
<dbReference type="Pfam" id="PF00701">
    <property type="entry name" value="DHDPS"/>
    <property type="match status" value="1"/>
</dbReference>
<reference evidence="5 6" key="1">
    <citation type="submission" date="2019-05" db="EMBL/GenBank/DDBJ databases">
        <title>We sequenced the genome of Paenibacillus hemerocallicola KCTC 33185 for further insight into its adaptation and study the phylogeny of Paenibacillus.</title>
        <authorList>
            <person name="Narsing Rao M.P."/>
        </authorList>
    </citation>
    <scope>NUCLEOTIDE SEQUENCE [LARGE SCALE GENOMIC DNA]</scope>
    <source>
        <strain evidence="5 6">KCTC 33185</strain>
    </source>
</reference>
<evidence type="ECO:0000256" key="3">
    <source>
        <dbReference type="PIRSR" id="PIRSR001365-1"/>
    </source>
</evidence>
<dbReference type="Proteomes" id="UP000307943">
    <property type="component" value="Unassembled WGS sequence"/>
</dbReference>
<dbReference type="InterPro" id="IPR002220">
    <property type="entry name" value="DapA-like"/>
</dbReference>
<keyword evidence="1 2" id="KW-0456">Lyase</keyword>
<evidence type="ECO:0000313" key="6">
    <source>
        <dbReference type="Proteomes" id="UP000307943"/>
    </source>
</evidence>
<sequence>MVQLYSNKFSGVHVAMNSCYDEQGDIAPEAAKRLTRFLIDKGVSGLYVGGGTGEGILQSVEERQIMLEAVLEANAGRVTVTAHIGANTTKESVQLARHAEKAGADAVSSIPPFYYAYTEEAVQAYWDAMMDSCSLPFIIYYIPAATGFHMSPAMLKAMLANQKLLGMKMTTFNVYELQQFKAIGGERFLLFNGPDQQYLAGRVMGASAGIGGTYGAMPELFVRLENEFLAGNIAEAQRLQFVINEIITDIRAIGLFAAVKELVKLRGIDCGKPRLPLPTAKASDGPAIRDIYEKIMKHVRECEPSVT</sequence>
<feature type="binding site" evidence="4">
    <location>
        <position position="210"/>
    </location>
    <ligand>
        <name>pyruvate</name>
        <dbReference type="ChEBI" id="CHEBI:15361"/>
    </ligand>
</feature>
<dbReference type="PANTHER" id="PTHR42849:SF1">
    <property type="entry name" value="N-ACETYLNEURAMINATE LYASE"/>
    <property type="match status" value="1"/>
</dbReference>
<proteinExistence type="inferred from homology"/>
<dbReference type="InterPro" id="IPR013785">
    <property type="entry name" value="Aldolase_TIM"/>
</dbReference>
<evidence type="ECO:0000256" key="1">
    <source>
        <dbReference type="ARBA" id="ARBA00023239"/>
    </source>
</evidence>
<feature type="binding site" evidence="4">
    <location>
        <position position="52"/>
    </location>
    <ligand>
        <name>pyruvate</name>
        <dbReference type="ChEBI" id="CHEBI:15361"/>
    </ligand>
</feature>
<gene>
    <name evidence="5" type="ORF">FE784_26680</name>
</gene>
<feature type="active site" description="Schiff-base intermediate with substrate" evidence="3">
    <location>
        <position position="168"/>
    </location>
</feature>
<comment type="caution">
    <text evidence="5">The sequence shown here is derived from an EMBL/GenBank/DDBJ whole genome shotgun (WGS) entry which is preliminary data.</text>
</comment>
<dbReference type="GO" id="GO:0008747">
    <property type="term" value="F:N-acetylneuraminate lyase activity"/>
    <property type="evidence" value="ECO:0007669"/>
    <property type="project" value="TreeGrafter"/>
</dbReference>
<organism evidence="5 6">
    <name type="scientific">Paenibacillus hemerocallicola</name>
    <dbReference type="NCBI Taxonomy" id="1172614"/>
    <lineage>
        <taxon>Bacteria</taxon>
        <taxon>Bacillati</taxon>
        <taxon>Bacillota</taxon>
        <taxon>Bacilli</taxon>
        <taxon>Bacillales</taxon>
        <taxon>Paenibacillaceae</taxon>
        <taxon>Paenibacillus</taxon>
    </lineage>
</organism>
<keyword evidence="6" id="KW-1185">Reference proteome</keyword>
<dbReference type="EMBL" id="VDCQ01000046">
    <property type="protein sequence ID" value="TNJ63250.1"/>
    <property type="molecule type" value="Genomic_DNA"/>
</dbReference>